<organism evidence="5 6">
    <name type="scientific">Durusdinium trenchii</name>
    <dbReference type="NCBI Taxonomy" id="1381693"/>
    <lineage>
        <taxon>Eukaryota</taxon>
        <taxon>Sar</taxon>
        <taxon>Alveolata</taxon>
        <taxon>Dinophyceae</taxon>
        <taxon>Suessiales</taxon>
        <taxon>Symbiodiniaceae</taxon>
        <taxon>Durusdinium</taxon>
    </lineage>
</organism>
<feature type="compositionally biased region" description="Pro residues" evidence="3">
    <location>
        <begin position="182"/>
        <end position="192"/>
    </location>
</feature>
<gene>
    <name evidence="5" type="ORF">CCMP2556_LOCUS1606</name>
</gene>
<feature type="region of interest" description="Disordered" evidence="3">
    <location>
        <begin position="408"/>
        <end position="528"/>
    </location>
</feature>
<evidence type="ECO:0000259" key="4">
    <source>
        <dbReference type="PROSITE" id="PS50004"/>
    </source>
</evidence>
<reference evidence="5 6" key="1">
    <citation type="submission" date="2024-02" db="EMBL/GenBank/DDBJ databases">
        <authorList>
            <person name="Chen Y."/>
            <person name="Shah S."/>
            <person name="Dougan E. K."/>
            <person name="Thang M."/>
            <person name="Chan C."/>
        </authorList>
    </citation>
    <scope>NUCLEOTIDE SEQUENCE [LARGE SCALE GENOMIC DNA]</scope>
</reference>
<evidence type="ECO:0000256" key="2">
    <source>
        <dbReference type="ARBA" id="ARBA00022837"/>
    </source>
</evidence>
<feature type="compositionally biased region" description="Low complexity" evidence="3">
    <location>
        <begin position="509"/>
        <end position="528"/>
    </location>
</feature>
<proteinExistence type="predicted"/>
<dbReference type="Proteomes" id="UP001642484">
    <property type="component" value="Unassembled WGS sequence"/>
</dbReference>
<dbReference type="EMBL" id="CAXAMN010000536">
    <property type="protein sequence ID" value="CAK8989293.1"/>
    <property type="molecule type" value="Genomic_DNA"/>
</dbReference>
<feature type="compositionally biased region" description="Polar residues" evidence="3">
    <location>
        <begin position="469"/>
        <end position="478"/>
    </location>
</feature>
<dbReference type="Gene3D" id="2.60.40.150">
    <property type="entry name" value="C2 domain"/>
    <property type="match status" value="2"/>
</dbReference>
<evidence type="ECO:0000256" key="3">
    <source>
        <dbReference type="SAM" id="MobiDB-lite"/>
    </source>
</evidence>
<feature type="domain" description="C2" evidence="4">
    <location>
        <begin position="634"/>
        <end position="754"/>
    </location>
</feature>
<dbReference type="PANTHER" id="PTHR45911:SF4">
    <property type="entry name" value="MULTIPLE C2 AND TRANSMEMBRANE DOMAIN-CONTAINING PROTEIN"/>
    <property type="match status" value="1"/>
</dbReference>
<feature type="domain" description="C2" evidence="4">
    <location>
        <begin position="776"/>
        <end position="898"/>
    </location>
</feature>
<evidence type="ECO:0000256" key="1">
    <source>
        <dbReference type="ARBA" id="ARBA00022723"/>
    </source>
</evidence>
<dbReference type="SMART" id="SM00239">
    <property type="entry name" value="C2"/>
    <property type="match status" value="2"/>
</dbReference>
<evidence type="ECO:0000313" key="5">
    <source>
        <dbReference type="EMBL" id="CAK8989293.1"/>
    </source>
</evidence>
<keyword evidence="6" id="KW-1185">Reference proteome</keyword>
<sequence>MIPSNLTCKNTFFDIPEETDVPEGPATWPKTSWWRSSSSRVAEWLDSQVYTLSEPEPSMLSSPEVWPYAEALGALPAPPMGSPMPPSPDFFERRGFDARFTFGAHLVGRTSPGMTTISESTDGPGEGCTPSLTENSTTPLRLGSDYFDDTPTPSPLDKTYGHSPSHFEGLMKKDLARTDPAPTRPPEQPPTLPANLVSARPGPPPEAPPGRPADASERTPEGAPGLGDPNDPDPFRMSWARLKPPLLSTSAAMIPTTPCLRQPLSTWASSNDSPHARSREPGTAAPRRGRDGPEDVDGRLYFALWMGIWDVLRWIGLWRARCQSAGTAVAETGHRCRPIRAPSAGDVGRPPPRSELRRSCVPLQAENGWVCQDASSSCPKGFVPRTSVSKQQPVLHRDALEGGEDLSQKMEAESSLAGTPQKETEGTDEERSPVSPDDDLDLAKSHSDPNLLQDLDTSMDGVVKKTSSRHSATASDGTASWAGSAVSETSRGSKEEKKKSSSKKKVKKPASSEPHRTSTSSASGAAAPAGPATKAICIFDTGSEQKTCTFFKKPPGFAIRFPAMTVSKVTGALAMEMGIQAGWKLLEWGTAEDEMHSLGNGEEKGALRQSYVSMIQQLPREKDQEEGSKAGSPTVGKSLAASAVSIPGKWAYDLEVVVISAKGLRDADWMGSSDPYCVATVQGRGKTTFKTKVLKATKDPVWNEKSKVQDFHDGDQIFFELFDQDGMGKHDKLGHAAVGWEELQDDSAPLKTTLVLDESGKKENNPATLDVKITVMKRKLEMIAPPTGQNNIYRVFVDIKCARGLRDADSFFGGGGSDPYCVCSVVGTGKSKFKTRTIDNKTDPQWNESGVLPDFHKGDKLLLEVYDKDIGKKDDFLGKCEIAAAKALTGFKETEFKLT</sequence>
<feature type="compositionally biased region" description="Polar residues" evidence="3">
    <location>
        <begin position="263"/>
        <end position="273"/>
    </location>
</feature>
<dbReference type="Pfam" id="PF00168">
    <property type="entry name" value="C2"/>
    <property type="match status" value="2"/>
</dbReference>
<dbReference type="CDD" id="cd00030">
    <property type="entry name" value="C2"/>
    <property type="match status" value="2"/>
</dbReference>
<dbReference type="PANTHER" id="PTHR45911">
    <property type="entry name" value="C2 DOMAIN-CONTAINING PROTEIN"/>
    <property type="match status" value="1"/>
</dbReference>
<name>A0ABP0HGF4_9DINO</name>
<feature type="compositionally biased region" description="Polar residues" evidence="3">
    <location>
        <begin position="130"/>
        <end position="139"/>
    </location>
</feature>
<feature type="non-terminal residue" evidence="5">
    <location>
        <position position="899"/>
    </location>
</feature>
<feature type="compositionally biased region" description="Polar residues" evidence="3">
    <location>
        <begin position="112"/>
        <end position="121"/>
    </location>
</feature>
<dbReference type="InterPro" id="IPR000008">
    <property type="entry name" value="C2_dom"/>
</dbReference>
<protein>
    <recommendedName>
        <fullName evidence="4">C2 domain-containing protein</fullName>
    </recommendedName>
</protein>
<feature type="compositionally biased region" description="Basic and acidic residues" evidence="3">
    <location>
        <begin position="422"/>
        <end position="432"/>
    </location>
</feature>
<accession>A0ABP0HGF4</accession>
<evidence type="ECO:0000313" key="6">
    <source>
        <dbReference type="Proteomes" id="UP001642484"/>
    </source>
</evidence>
<dbReference type="InterPro" id="IPR035892">
    <property type="entry name" value="C2_domain_sf"/>
</dbReference>
<comment type="caution">
    <text evidence="5">The sequence shown here is derived from an EMBL/GenBank/DDBJ whole genome shotgun (WGS) entry which is preliminary data.</text>
</comment>
<dbReference type="SUPFAM" id="SSF49562">
    <property type="entry name" value="C2 domain (Calcium/lipid-binding domain, CaLB)"/>
    <property type="match status" value="2"/>
</dbReference>
<feature type="compositionally biased region" description="Pro residues" evidence="3">
    <location>
        <begin position="201"/>
        <end position="211"/>
    </location>
</feature>
<feature type="region of interest" description="Disordered" evidence="3">
    <location>
        <begin position="111"/>
        <end position="238"/>
    </location>
</feature>
<dbReference type="PROSITE" id="PS50004">
    <property type="entry name" value="C2"/>
    <property type="match status" value="2"/>
</dbReference>
<feature type="region of interest" description="Disordered" evidence="3">
    <location>
        <begin position="263"/>
        <end position="293"/>
    </location>
</feature>
<keyword evidence="1" id="KW-0479">Metal-binding</keyword>
<keyword evidence="2" id="KW-0106">Calcium</keyword>